<feature type="domain" description="RING-type" evidence="7">
    <location>
        <begin position="16"/>
        <end position="56"/>
    </location>
</feature>
<organism evidence="8 9">
    <name type="scientific">Clathrospora elynae</name>
    <dbReference type="NCBI Taxonomy" id="706981"/>
    <lineage>
        <taxon>Eukaryota</taxon>
        <taxon>Fungi</taxon>
        <taxon>Dikarya</taxon>
        <taxon>Ascomycota</taxon>
        <taxon>Pezizomycotina</taxon>
        <taxon>Dothideomycetes</taxon>
        <taxon>Pleosporomycetidae</taxon>
        <taxon>Pleosporales</taxon>
        <taxon>Diademaceae</taxon>
        <taxon>Clathrospora</taxon>
    </lineage>
</organism>
<dbReference type="PANTHER" id="PTHR46077">
    <property type="entry name" value="E3 UBIQUITIN-PROTEIN LIGASE TOPORS"/>
    <property type="match status" value="1"/>
</dbReference>
<evidence type="ECO:0000256" key="1">
    <source>
        <dbReference type="ARBA" id="ARBA00000900"/>
    </source>
</evidence>
<keyword evidence="4" id="KW-0805">Transcription regulation</keyword>
<comment type="catalytic activity">
    <reaction evidence="1">
        <text>S-ubiquitinyl-[E2 ubiquitin-conjugating enzyme]-L-cysteine + [acceptor protein]-L-lysine = [E2 ubiquitin-conjugating enzyme]-L-cysteine + N(6)-ubiquitinyl-[acceptor protein]-L-lysine.</text>
        <dbReference type="EC" id="2.3.2.27"/>
    </reaction>
</comment>
<dbReference type="Gene3D" id="3.30.40.10">
    <property type="entry name" value="Zinc/RING finger domain, C3HC4 (zinc finger)"/>
    <property type="match status" value="1"/>
</dbReference>
<name>A0A6A5T3H9_9PLEO</name>
<protein>
    <recommendedName>
        <fullName evidence="2">RING-type E3 ubiquitin transferase</fullName>
        <ecNumber evidence="2">2.3.2.27</ecNumber>
    </recommendedName>
</protein>
<dbReference type="OrthoDB" id="21204at2759"/>
<gene>
    <name evidence="8" type="ORF">EJ02DRAFT_335707</name>
</gene>
<keyword evidence="3" id="KW-0808">Transferase</keyword>
<dbReference type="EC" id="2.3.2.27" evidence="2"/>
<evidence type="ECO:0000256" key="2">
    <source>
        <dbReference type="ARBA" id="ARBA00012483"/>
    </source>
</evidence>
<dbReference type="PANTHER" id="PTHR46077:SF1">
    <property type="entry name" value="TOP1 BINDING ARGININE_SERINE RICH PROTEIN, E3 UBIQUITIN LIGASE"/>
    <property type="match status" value="1"/>
</dbReference>
<dbReference type="SUPFAM" id="SSF57850">
    <property type="entry name" value="RING/U-box"/>
    <property type="match status" value="1"/>
</dbReference>
<accession>A0A6A5T3H9</accession>
<dbReference type="GO" id="GO:0000209">
    <property type="term" value="P:protein polyubiquitination"/>
    <property type="evidence" value="ECO:0007669"/>
    <property type="project" value="TreeGrafter"/>
</dbReference>
<sequence>MGRSTGSAKDDSEDTCVICLSSVTERAITVPCNHCTFDFVCLVSWLQERSTCPLCKTEVSAVQYDWRSPTDYQSYAVPRSHPPSNALTSGTARLGSIFASYGLPRRLRGARRPYSPPIEDLTLRRRREVYQKKLYSLHVGSNSFSGYRDLSPQMIASSPELQSRARTWIRRELRVFTFLHDESAGSSSDAPTTSSNAEFLLSYIVSILKMVDMKASNGHAENLLAEFLGRENSRLFLHELNAWLRSPYAKVEEWDRNVQYDEGIGCQGTSA</sequence>
<keyword evidence="6" id="KW-0479">Metal-binding</keyword>
<dbReference type="GO" id="GO:0061630">
    <property type="term" value="F:ubiquitin protein ligase activity"/>
    <property type="evidence" value="ECO:0007669"/>
    <property type="project" value="UniProtKB-EC"/>
</dbReference>
<dbReference type="GO" id="GO:0006513">
    <property type="term" value="P:protein monoubiquitination"/>
    <property type="evidence" value="ECO:0007669"/>
    <property type="project" value="TreeGrafter"/>
</dbReference>
<evidence type="ECO:0000256" key="3">
    <source>
        <dbReference type="ARBA" id="ARBA00022679"/>
    </source>
</evidence>
<dbReference type="Proteomes" id="UP000800038">
    <property type="component" value="Unassembled WGS sequence"/>
</dbReference>
<keyword evidence="6" id="KW-0862">Zinc</keyword>
<keyword evidence="6" id="KW-0863">Zinc-finger</keyword>
<dbReference type="Pfam" id="PF13639">
    <property type="entry name" value="zf-RING_2"/>
    <property type="match status" value="1"/>
</dbReference>
<evidence type="ECO:0000313" key="8">
    <source>
        <dbReference type="EMBL" id="KAF1946748.1"/>
    </source>
</evidence>
<dbReference type="InterPro" id="IPR001841">
    <property type="entry name" value="Znf_RING"/>
</dbReference>
<evidence type="ECO:0000256" key="5">
    <source>
        <dbReference type="ARBA" id="ARBA00023163"/>
    </source>
</evidence>
<dbReference type="GO" id="GO:0008270">
    <property type="term" value="F:zinc ion binding"/>
    <property type="evidence" value="ECO:0007669"/>
    <property type="project" value="UniProtKB-KW"/>
</dbReference>
<keyword evidence="9" id="KW-1185">Reference proteome</keyword>
<evidence type="ECO:0000256" key="6">
    <source>
        <dbReference type="PROSITE-ProRule" id="PRU00175"/>
    </source>
</evidence>
<keyword evidence="5" id="KW-0804">Transcription</keyword>
<dbReference type="InterPro" id="IPR013083">
    <property type="entry name" value="Znf_RING/FYVE/PHD"/>
</dbReference>
<dbReference type="PROSITE" id="PS50089">
    <property type="entry name" value="ZF_RING_2"/>
    <property type="match status" value="1"/>
</dbReference>
<dbReference type="EMBL" id="ML976002">
    <property type="protein sequence ID" value="KAF1946748.1"/>
    <property type="molecule type" value="Genomic_DNA"/>
</dbReference>
<evidence type="ECO:0000313" key="9">
    <source>
        <dbReference type="Proteomes" id="UP000800038"/>
    </source>
</evidence>
<reference evidence="8" key="1">
    <citation type="journal article" date="2020" name="Stud. Mycol.">
        <title>101 Dothideomycetes genomes: a test case for predicting lifestyles and emergence of pathogens.</title>
        <authorList>
            <person name="Haridas S."/>
            <person name="Albert R."/>
            <person name="Binder M."/>
            <person name="Bloem J."/>
            <person name="Labutti K."/>
            <person name="Salamov A."/>
            <person name="Andreopoulos B."/>
            <person name="Baker S."/>
            <person name="Barry K."/>
            <person name="Bills G."/>
            <person name="Bluhm B."/>
            <person name="Cannon C."/>
            <person name="Castanera R."/>
            <person name="Culley D."/>
            <person name="Daum C."/>
            <person name="Ezra D."/>
            <person name="Gonzalez J."/>
            <person name="Henrissat B."/>
            <person name="Kuo A."/>
            <person name="Liang C."/>
            <person name="Lipzen A."/>
            <person name="Lutzoni F."/>
            <person name="Magnuson J."/>
            <person name="Mondo S."/>
            <person name="Nolan M."/>
            <person name="Ohm R."/>
            <person name="Pangilinan J."/>
            <person name="Park H.-J."/>
            <person name="Ramirez L."/>
            <person name="Alfaro M."/>
            <person name="Sun H."/>
            <person name="Tritt A."/>
            <person name="Yoshinaga Y."/>
            <person name="Zwiers L.-H."/>
            <person name="Turgeon B."/>
            <person name="Goodwin S."/>
            <person name="Spatafora J."/>
            <person name="Crous P."/>
            <person name="Grigoriev I."/>
        </authorList>
    </citation>
    <scope>NUCLEOTIDE SEQUENCE</scope>
    <source>
        <strain evidence="8">CBS 161.51</strain>
    </source>
</reference>
<evidence type="ECO:0000259" key="7">
    <source>
        <dbReference type="PROSITE" id="PS50089"/>
    </source>
</evidence>
<evidence type="ECO:0000256" key="4">
    <source>
        <dbReference type="ARBA" id="ARBA00023015"/>
    </source>
</evidence>
<dbReference type="AlphaFoldDB" id="A0A6A5T3H9"/>
<dbReference type="SMART" id="SM00184">
    <property type="entry name" value="RING"/>
    <property type="match status" value="1"/>
</dbReference>
<proteinExistence type="predicted"/>